<reference evidence="2 3" key="1">
    <citation type="submission" date="2024-09" db="EMBL/GenBank/DDBJ databases">
        <authorList>
            <person name="Sun Q."/>
            <person name="Mori K."/>
        </authorList>
    </citation>
    <scope>NUCLEOTIDE SEQUENCE [LARGE SCALE GENOMIC DNA]</scope>
    <source>
        <strain evidence="2 3">CCM 7765</strain>
    </source>
</reference>
<dbReference type="EMBL" id="JBHLWO010000002">
    <property type="protein sequence ID" value="MFC0318565.1"/>
    <property type="molecule type" value="Genomic_DNA"/>
</dbReference>
<keyword evidence="3" id="KW-1185">Reference proteome</keyword>
<dbReference type="Gene3D" id="3.20.20.120">
    <property type="entry name" value="Enolase-like C-terminal domain"/>
    <property type="match status" value="1"/>
</dbReference>
<evidence type="ECO:0000313" key="3">
    <source>
        <dbReference type="Proteomes" id="UP001589774"/>
    </source>
</evidence>
<evidence type="ECO:0000259" key="1">
    <source>
        <dbReference type="Pfam" id="PF13378"/>
    </source>
</evidence>
<proteinExistence type="predicted"/>
<accession>A0ABV6HK87</accession>
<sequence length="429" mass="48224">MEKDRTIQIIETDSAFEIEKLIRPFGFKGAYLTELWQIVTKLRASSSLESIGLSNQSILYGDADLFVKYGETKGNALMYALTNSTLNLIKETPFTHPISLQEKIFPDLISNGKSITNKADLHINFILNSYVGIDHAAWLLFAAEHGLETFDALIPAPYQSALSSKSDRLAVMFQIPYGMPLEQIKEAAQSGYFVFKIKTGYPGDQQTMLQHDQERLTQIHQALQAYRTPHTKDGKVLYTMDANGRYEKKETFLKYLQHAESIGAAKQILLYEEPLMESNEEDISDVPIRIGADESVHDEQGAIVAIQKGYRAIILKGIAKTLSMSIKIAKAAWEKGIPCACSDLTVNPILVDWHKNLACRVLPFPDIGMGLIETNGDVNYINWEKMCTYHPKNNANWTKIKQGVFYLNEDFYATSGGIFESAEHYSSLL</sequence>
<evidence type="ECO:0000313" key="2">
    <source>
        <dbReference type="EMBL" id="MFC0318565.1"/>
    </source>
</evidence>
<dbReference type="Pfam" id="PF13378">
    <property type="entry name" value="MR_MLE_C"/>
    <property type="match status" value="1"/>
</dbReference>
<dbReference type="Proteomes" id="UP001589774">
    <property type="component" value="Unassembled WGS sequence"/>
</dbReference>
<name>A0ABV6HK87_9SPHI</name>
<gene>
    <name evidence="2" type="ORF">ACFFI0_09600</name>
</gene>
<protein>
    <submittedName>
        <fullName evidence="2">Enolase C-terminal domain-like protein</fullName>
    </submittedName>
</protein>
<dbReference type="RefSeq" id="WP_130857589.1">
    <property type="nucleotide sequence ID" value="NZ_JBHLWO010000002.1"/>
</dbReference>
<dbReference type="SUPFAM" id="SSF51604">
    <property type="entry name" value="Enolase C-terminal domain-like"/>
    <property type="match status" value="1"/>
</dbReference>
<organism evidence="2 3">
    <name type="scientific">Olivibacter oleidegradans</name>
    <dbReference type="NCBI Taxonomy" id="760123"/>
    <lineage>
        <taxon>Bacteria</taxon>
        <taxon>Pseudomonadati</taxon>
        <taxon>Bacteroidota</taxon>
        <taxon>Sphingobacteriia</taxon>
        <taxon>Sphingobacteriales</taxon>
        <taxon>Sphingobacteriaceae</taxon>
        <taxon>Olivibacter</taxon>
    </lineage>
</organism>
<dbReference type="InterPro" id="IPR036849">
    <property type="entry name" value="Enolase-like_C_sf"/>
</dbReference>
<feature type="domain" description="Enolase C-terminal" evidence="1">
    <location>
        <begin position="182"/>
        <end position="352"/>
    </location>
</feature>
<comment type="caution">
    <text evidence="2">The sequence shown here is derived from an EMBL/GenBank/DDBJ whole genome shotgun (WGS) entry which is preliminary data.</text>
</comment>
<dbReference type="InterPro" id="IPR029065">
    <property type="entry name" value="Enolase_C-like"/>
</dbReference>